<evidence type="ECO:0000313" key="3">
    <source>
        <dbReference type="Proteomes" id="UP000094828"/>
    </source>
</evidence>
<comment type="caution">
    <text evidence="2">The sequence shown here is derived from an EMBL/GenBank/DDBJ whole genome shotgun (WGS) entry which is preliminary data.</text>
</comment>
<dbReference type="InterPro" id="IPR032675">
    <property type="entry name" value="LRR_dom_sf"/>
</dbReference>
<reference evidence="2 3" key="1">
    <citation type="submission" date="2016-05" db="EMBL/GenBank/DDBJ databases">
        <title>Genomic and physiological characterization of Planctopirus sp. isolated from fresh water lake.</title>
        <authorList>
            <person name="Subhash Y."/>
            <person name="Ramana C."/>
        </authorList>
    </citation>
    <scope>NUCLEOTIDE SEQUENCE [LARGE SCALE GENOMIC DNA]</scope>
    <source>
        <strain evidence="2 3">JC280</strain>
    </source>
</reference>
<keyword evidence="1" id="KW-0472">Membrane</keyword>
<feature type="transmembrane region" description="Helical" evidence="1">
    <location>
        <begin position="12"/>
        <end position="32"/>
    </location>
</feature>
<dbReference type="Pfam" id="PF13855">
    <property type="entry name" value="LRR_8"/>
    <property type="match status" value="1"/>
</dbReference>
<evidence type="ECO:0008006" key="4">
    <source>
        <dbReference type="Google" id="ProtNLM"/>
    </source>
</evidence>
<dbReference type="Gene3D" id="3.80.10.10">
    <property type="entry name" value="Ribonuclease Inhibitor"/>
    <property type="match status" value="1"/>
</dbReference>
<protein>
    <recommendedName>
        <fullName evidence="4">Leucine Rich repeats (2 copies)</fullName>
    </recommendedName>
</protein>
<gene>
    <name evidence="2" type="ORF">A6X21_07675</name>
</gene>
<dbReference type="InterPro" id="IPR001611">
    <property type="entry name" value="Leu-rich_rpt"/>
</dbReference>
<evidence type="ECO:0000256" key="1">
    <source>
        <dbReference type="SAM" id="Phobius"/>
    </source>
</evidence>
<proteinExistence type="predicted"/>
<dbReference type="GO" id="GO:0019005">
    <property type="term" value="C:SCF ubiquitin ligase complex"/>
    <property type="evidence" value="ECO:0007669"/>
    <property type="project" value="TreeGrafter"/>
</dbReference>
<dbReference type="Proteomes" id="UP000094828">
    <property type="component" value="Unassembled WGS sequence"/>
</dbReference>
<dbReference type="GO" id="GO:0031146">
    <property type="term" value="P:SCF-dependent proteasomal ubiquitin-dependent protein catabolic process"/>
    <property type="evidence" value="ECO:0007669"/>
    <property type="project" value="TreeGrafter"/>
</dbReference>
<dbReference type="AlphaFoldDB" id="A0A1C3E8T6"/>
<keyword evidence="1" id="KW-1133">Transmembrane helix</keyword>
<name>A0A1C3E8T6_9PLAN</name>
<keyword evidence="1" id="KW-0812">Transmembrane</keyword>
<dbReference type="SUPFAM" id="SSF52047">
    <property type="entry name" value="RNI-like"/>
    <property type="match status" value="1"/>
</dbReference>
<keyword evidence="3" id="KW-1185">Reference proteome</keyword>
<organism evidence="2 3">
    <name type="scientific">Planctopirus hydrillae</name>
    <dbReference type="NCBI Taxonomy" id="1841610"/>
    <lineage>
        <taxon>Bacteria</taxon>
        <taxon>Pseudomonadati</taxon>
        <taxon>Planctomycetota</taxon>
        <taxon>Planctomycetia</taxon>
        <taxon>Planctomycetales</taxon>
        <taxon>Planctomycetaceae</taxon>
        <taxon>Planctopirus</taxon>
    </lineage>
</organism>
<dbReference type="PANTHER" id="PTHR13318">
    <property type="entry name" value="PARTNER OF PAIRED, ISOFORM B-RELATED"/>
    <property type="match status" value="1"/>
</dbReference>
<dbReference type="EMBL" id="LYDR01000127">
    <property type="protein sequence ID" value="ODA29665.1"/>
    <property type="molecule type" value="Genomic_DNA"/>
</dbReference>
<dbReference type="OrthoDB" id="272105at2"/>
<dbReference type="STRING" id="1841610.A6X21_07675"/>
<evidence type="ECO:0000313" key="2">
    <source>
        <dbReference type="EMBL" id="ODA29665.1"/>
    </source>
</evidence>
<accession>A0A1C3E8T6</accession>
<dbReference type="RefSeq" id="WP_068849567.1">
    <property type="nucleotide sequence ID" value="NZ_LYDR01000127.1"/>
</dbReference>
<sequence length="219" mass="23521">MAKRPEVRSLAVIARMGFLGLLTAVICSIPVISRGDDGTPAATAKPVTYTEAQKQVIAQVKSKGGQVLALAQTDARLDVSFHLSDQPVTDEQLALLPGLPEVAILNLRGTKITDAGLVHVGQLKNLVKLHLEKTAITDAGLAHLSGLKKLEYLNLYGTKVTGAGVKGLAKLPKLQRLYLWQTEVSDADLEELKASRPELKIIKDLKAPPTTPAQEEPKK</sequence>